<keyword evidence="4" id="KW-0238">DNA-binding</keyword>
<evidence type="ECO:0000313" key="10">
    <source>
        <dbReference type="Proteomes" id="UP000275078"/>
    </source>
</evidence>
<name>A0A3N4HWF0_ASCIM</name>
<dbReference type="PANTHER" id="PTHR36206">
    <property type="entry name" value="ASPERCRYPTIN BIOSYNTHESIS CLUSTER-SPECIFIC TRANSCRIPTION REGULATOR ATNN-RELATED"/>
    <property type="match status" value="1"/>
</dbReference>
<dbReference type="Proteomes" id="UP000275078">
    <property type="component" value="Unassembled WGS sequence"/>
</dbReference>
<organism evidence="9 10">
    <name type="scientific">Ascobolus immersus RN42</name>
    <dbReference type="NCBI Taxonomy" id="1160509"/>
    <lineage>
        <taxon>Eukaryota</taxon>
        <taxon>Fungi</taxon>
        <taxon>Dikarya</taxon>
        <taxon>Ascomycota</taxon>
        <taxon>Pezizomycotina</taxon>
        <taxon>Pezizomycetes</taxon>
        <taxon>Pezizales</taxon>
        <taxon>Ascobolaceae</taxon>
        <taxon>Ascobolus</taxon>
    </lineage>
</organism>
<dbReference type="EMBL" id="ML119715">
    <property type="protein sequence ID" value="RPA78135.1"/>
    <property type="molecule type" value="Genomic_DNA"/>
</dbReference>
<dbReference type="InterPro" id="IPR001138">
    <property type="entry name" value="Zn2Cys6_DnaBD"/>
</dbReference>
<dbReference type="STRING" id="1160509.A0A3N4HWF0"/>
<dbReference type="SMART" id="SM00066">
    <property type="entry name" value="GAL4"/>
    <property type="match status" value="1"/>
</dbReference>
<dbReference type="InterPro" id="IPR052360">
    <property type="entry name" value="Transcr_Regulatory_Proteins"/>
</dbReference>
<keyword evidence="5" id="KW-0804">Transcription</keyword>
<feature type="compositionally biased region" description="Polar residues" evidence="7">
    <location>
        <begin position="314"/>
        <end position="326"/>
    </location>
</feature>
<dbReference type="GO" id="GO:0003677">
    <property type="term" value="F:DNA binding"/>
    <property type="evidence" value="ECO:0007669"/>
    <property type="project" value="UniProtKB-KW"/>
</dbReference>
<proteinExistence type="predicted"/>
<sequence>MDNTNEVRKPFGSNRRLSQATTAVRVGQTRQDDPPSIIDPGYPDVSGFSIRNSPVEAASSAPLSVPPSVSSQEALQAPPQGPCNWNSWYSPFEARDSFEPEARREPTEFTISQPDPQADSLYPNQSAAMPLYSLARPPSEAAEAQPYRYGRAHMPRAGLSVSSQVPLLVRVSSRAPLSVSPQTPSQAPLEALPQAVEAQSYQPDWAGSSHGIANSGESRGGAPARMGGRNTFQIPVQNGPLHHRYPSPALAPSTTGALVPPQPELAYGPPSGPISSAVPGYNAVPPPDYTPGMQYSSSNYFIYTPSNIPYQGYTSAVSSPQQSSANDLGHHVSPDIDSDSAGSQRQSRSQSSKAKGKGDKKQRTTTGCYTCRARRIKCDEGKPACRNCQKGGWACDEYDRSRVLRDEEGKVMKPPTRPVQVRAKKQ</sequence>
<dbReference type="GO" id="GO:0000981">
    <property type="term" value="F:DNA-binding transcription factor activity, RNA polymerase II-specific"/>
    <property type="evidence" value="ECO:0007669"/>
    <property type="project" value="InterPro"/>
</dbReference>
<feature type="compositionally biased region" description="Low complexity" evidence="7">
    <location>
        <begin position="53"/>
        <end position="71"/>
    </location>
</feature>
<reference evidence="9 10" key="1">
    <citation type="journal article" date="2018" name="Nat. Ecol. Evol.">
        <title>Pezizomycetes genomes reveal the molecular basis of ectomycorrhizal truffle lifestyle.</title>
        <authorList>
            <person name="Murat C."/>
            <person name="Payen T."/>
            <person name="Noel B."/>
            <person name="Kuo A."/>
            <person name="Morin E."/>
            <person name="Chen J."/>
            <person name="Kohler A."/>
            <person name="Krizsan K."/>
            <person name="Balestrini R."/>
            <person name="Da Silva C."/>
            <person name="Montanini B."/>
            <person name="Hainaut M."/>
            <person name="Levati E."/>
            <person name="Barry K.W."/>
            <person name="Belfiori B."/>
            <person name="Cichocki N."/>
            <person name="Clum A."/>
            <person name="Dockter R.B."/>
            <person name="Fauchery L."/>
            <person name="Guy J."/>
            <person name="Iotti M."/>
            <person name="Le Tacon F."/>
            <person name="Lindquist E.A."/>
            <person name="Lipzen A."/>
            <person name="Malagnac F."/>
            <person name="Mello A."/>
            <person name="Molinier V."/>
            <person name="Miyauchi S."/>
            <person name="Poulain J."/>
            <person name="Riccioni C."/>
            <person name="Rubini A."/>
            <person name="Sitrit Y."/>
            <person name="Splivallo R."/>
            <person name="Traeger S."/>
            <person name="Wang M."/>
            <person name="Zifcakova L."/>
            <person name="Wipf D."/>
            <person name="Zambonelli A."/>
            <person name="Paolocci F."/>
            <person name="Nowrousian M."/>
            <person name="Ottonello S."/>
            <person name="Baldrian P."/>
            <person name="Spatafora J.W."/>
            <person name="Henrissat B."/>
            <person name="Nagy L.G."/>
            <person name="Aury J.M."/>
            <person name="Wincker P."/>
            <person name="Grigoriev I.V."/>
            <person name="Bonfante P."/>
            <person name="Martin F.M."/>
        </authorList>
    </citation>
    <scope>NUCLEOTIDE SEQUENCE [LARGE SCALE GENOMIC DNA]</scope>
    <source>
        <strain evidence="9 10">RN42</strain>
    </source>
</reference>
<dbReference type="CDD" id="cd00067">
    <property type="entry name" value="GAL4"/>
    <property type="match status" value="1"/>
</dbReference>
<keyword evidence="2" id="KW-0862">Zinc</keyword>
<dbReference type="Gene3D" id="4.10.240.10">
    <property type="entry name" value="Zn(2)-C6 fungal-type DNA-binding domain"/>
    <property type="match status" value="1"/>
</dbReference>
<gene>
    <name evidence="9" type="ORF">BJ508DRAFT_309494</name>
</gene>
<feature type="compositionally biased region" description="Low complexity" evidence="7">
    <location>
        <begin position="339"/>
        <end position="353"/>
    </location>
</feature>
<evidence type="ECO:0000313" key="9">
    <source>
        <dbReference type="EMBL" id="RPA78135.1"/>
    </source>
</evidence>
<dbReference type="AlphaFoldDB" id="A0A3N4HWF0"/>
<protein>
    <recommendedName>
        <fullName evidence="8">Zn(2)-C6 fungal-type domain-containing protein</fullName>
    </recommendedName>
</protein>
<evidence type="ECO:0000256" key="5">
    <source>
        <dbReference type="ARBA" id="ARBA00023163"/>
    </source>
</evidence>
<dbReference type="SUPFAM" id="SSF57701">
    <property type="entry name" value="Zn2/Cys6 DNA-binding domain"/>
    <property type="match status" value="1"/>
</dbReference>
<evidence type="ECO:0000256" key="7">
    <source>
        <dbReference type="SAM" id="MobiDB-lite"/>
    </source>
</evidence>
<keyword evidence="3" id="KW-0805">Transcription regulation</keyword>
<feature type="region of interest" description="Disordered" evidence="7">
    <location>
        <begin position="1"/>
        <end position="123"/>
    </location>
</feature>
<dbReference type="PROSITE" id="PS00463">
    <property type="entry name" value="ZN2_CY6_FUNGAL_1"/>
    <property type="match status" value="1"/>
</dbReference>
<evidence type="ECO:0000256" key="3">
    <source>
        <dbReference type="ARBA" id="ARBA00023015"/>
    </source>
</evidence>
<keyword evidence="6" id="KW-0539">Nucleus</keyword>
<feature type="region of interest" description="Disordered" evidence="7">
    <location>
        <begin position="252"/>
        <end position="271"/>
    </location>
</feature>
<keyword evidence="10" id="KW-1185">Reference proteome</keyword>
<feature type="domain" description="Zn(2)-C6 fungal-type" evidence="8">
    <location>
        <begin position="367"/>
        <end position="395"/>
    </location>
</feature>
<dbReference type="OrthoDB" id="3598904at2759"/>
<dbReference type="PANTHER" id="PTHR36206:SF12">
    <property type="entry name" value="ASPERCRYPTIN BIOSYNTHESIS CLUSTER-SPECIFIC TRANSCRIPTION REGULATOR ATNN-RELATED"/>
    <property type="match status" value="1"/>
</dbReference>
<evidence type="ECO:0000256" key="1">
    <source>
        <dbReference type="ARBA" id="ARBA00022723"/>
    </source>
</evidence>
<dbReference type="GO" id="GO:0008270">
    <property type="term" value="F:zinc ion binding"/>
    <property type="evidence" value="ECO:0007669"/>
    <property type="project" value="InterPro"/>
</dbReference>
<dbReference type="InterPro" id="IPR036864">
    <property type="entry name" value="Zn2-C6_fun-type_DNA-bd_sf"/>
</dbReference>
<keyword evidence="1" id="KW-0479">Metal-binding</keyword>
<feature type="region of interest" description="Disordered" evidence="7">
    <location>
        <begin position="314"/>
        <end position="366"/>
    </location>
</feature>
<feature type="compositionally biased region" description="Basic and acidic residues" evidence="7">
    <location>
        <begin position="93"/>
        <end position="107"/>
    </location>
</feature>
<accession>A0A3N4HWF0</accession>
<evidence type="ECO:0000256" key="4">
    <source>
        <dbReference type="ARBA" id="ARBA00023125"/>
    </source>
</evidence>
<evidence type="ECO:0000259" key="8">
    <source>
        <dbReference type="PROSITE" id="PS50048"/>
    </source>
</evidence>
<evidence type="ECO:0000256" key="6">
    <source>
        <dbReference type="ARBA" id="ARBA00023242"/>
    </source>
</evidence>
<dbReference type="Pfam" id="PF00172">
    <property type="entry name" value="Zn_clus"/>
    <property type="match status" value="1"/>
</dbReference>
<dbReference type="PROSITE" id="PS50048">
    <property type="entry name" value="ZN2_CY6_FUNGAL_2"/>
    <property type="match status" value="1"/>
</dbReference>
<evidence type="ECO:0000256" key="2">
    <source>
        <dbReference type="ARBA" id="ARBA00022833"/>
    </source>
</evidence>